<dbReference type="Proteomes" id="UP000887567">
    <property type="component" value="Unplaced"/>
</dbReference>
<protein>
    <submittedName>
        <fullName evidence="10">Uncharacterized protein</fullName>
    </submittedName>
</protein>
<comment type="caution">
    <text evidence="7">Lacks conserved residue(s) required for the propagation of feature annotation.</text>
</comment>
<keyword evidence="4" id="KW-0106">Calcium</keyword>
<dbReference type="PANTHER" id="PTHR19277">
    <property type="entry name" value="PENTRAXIN"/>
    <property type="match status" value="1"/>
</dbReference>
<dbReference type="Pfam" id="PF13385">
    <property type="entry name" value="Laminin_G_3"/>
    <property type="match status" value="1"/>
</dbReference>
<evidence type="ECO:0000256" key="6">
    <source>
        <dbReference type="ARBA" id="ARBA00023180"/>
    </source>
</evidence>
<keyword evidence="5 7" id="KW-1015">Disulfide bond</keyword>
<dbReference type="EnsemblMetazoa" id="XM_021060349.2">
    <property type="protein sequence ID" value="XP_020916008.1"/>
    <property type="gene ID" value="LOC110253434"/>
</dbReference>
<sequence length="424" mass="48752">MDLNPDLKYLFWVLLHLFSPIKSESNTEVIQFDASNFSYFMHDELKTGLKYGNFVEMNGKRLKMNAFKVVPFVKQKTQCIKECLSEENCKSINVAEVDSEAEFKYDCHLLDSHIFDPAHYKEIEDAPKHDHFTVMTECLSGACDNGGTCHPNYTQNTYTCNCTRQYSGNRCEREFCPVECFNSSGCKNYRSFLNYPTRSTDQNASIPRLFDQPIKEFTVSLWVQINNSEIQLIEGVNPAFFSFIDNGNTDELVVFVAGKEKEIWIEFQGIGGFSKFNTRDMKMFDGRWHHVAVTWSGTAFKFYLDGNSCESLGQRNFEERSLKANLRFALGQEQDDFNYGGYALDTSYQGNITGFHMYKREFQEKEILELSNRCPFEIQGDLIKWSDILPRRSSSINLFCGALESDDLPLQNGKACLGLCKFCP</sequence>
<feature type="domain" description="EGF-like" evidence="8">
    <location>
        <begin position="134"/>
        <end position="172"/>
    </location>
</feature>
<feature type="disulfide bond" evidence="7">
    <location>
        <begin position="143"/>
        <end position="160"/>
    </location>
</feature>
<comment type="cofactor">
    <cofactor evidence="1">
        <name>Ca(2+)</name>
        <dbReference type="ChEBI" id="CHEBI:29108"/>
    </cofactor>
</comment>
<evidence type="ECO:0000256" key="5">
    <source>
        <dbReference type="ARBA" id="ARBA00023157"/>
    </source>
</evidence>
<dbReference type="CDD" id="cd00054">
    <property type="entry name" value="EGF_CA"/>
    <property type="match status" value="1"/>
</dbReference>
<dbReference type="GeneID" id="110253434"/>
<dbReference type="InterPro" id="IPR051360">
    <property type="entry name" value="Neuronal_Pentraxin_Related"/>
</dbReference>
<dbReference type="PROSITE" id="PS51828">
    <property type="entry name" value="PTX_2"/>
    <property type="match status" value="1"/>
</dbReference>
<dbReference type="InterPro" id="IPR003609">
    <property type="entry name" value="Pan_app"/>
</dbReference>
<feature type="disulfide bond" evidence="7">
    <location>
        <begin position="162"/>
        <end position="171"/>
    </location>
</feature>
<organism evidence="10 11">
    <name type="scientific">Exaiptasia diaphana</name>
    <name type="common">Tropical sea anemone</name>
    <name type="synonym">Aiptasia pulchella</name>
    <dbReference type="NCBI Taxonomy" id="2652724"/>
    <lineage>
        <taxon>Eukaryota</taxon>
        <taxon>Metazoa</taxon>
        <taxon>Cnidaria</taxon>
        <taxon>Anthozoa</taxon>
        <taxon>Hexacorallia</taxon>
        <taxon>Actiniaria</taxon>
        <taxon>Aiptasiidae</taxon>
        <taxon>Exaiptasia</taxon>
    </lineage>
</organism>
<dbReference type="PROSITE" id="PS50026">
    <property type="entry name" value="EGF_3"/>
    <property type="match status" value="1"/>
</dbReference>
<dbReference type="RefSeq" id="XP_020916008.1">
    <property type="nucleotide sequence ID" value="XM_021060349.2"/>
</dbReference>
<name>A0A913Y6Q3_EXADI</name>
<keyword evidence="3" id="KW-0479">Metal-binding</keyword>
<evidence type="ECO:0000259" key="9">
    <source>
        <dbReference type="PROSITE" id="PS51828"/>
    </source>
</evidence>
<evidence type="ECO:0000313" key="11">
    <source>
        <dbReference type="Proteomes" id="UP000887567"/>
    </source>
</evidence>
<dbReference type="Gene3D" id="2.60.120.200">
    <property type="match status" value="1"/>
</dbReference>
<keyword evidence="11" id="KW-1185">Reference proteome</keyword>
<evidence type="ECO:0000256" key="3">
    <source>
        <dbReference type="ARBA" id="ARBA00022723"/>
    </source>
</evidence>
<dbReference type="InterPro" id="IPR013320">
    <property type="entry name" value="ConA-like_dom_sf"/>
</dbReference>
<dbReference type="SUPFAM" id="SSF57196">
    <property type="entry name" value="EGF/Laminin"/>
    <property type="match status" value="1"/>
</dbReference>
<accession>A0A913Y6Q3</accession>
<evidence type="ECO:0000259" key="8">
    <source>
        <dbReference type="PROSITE" id="PS50026"/>
    </source>
</evidence>
<feature type="domain" description="Pentraxin (PTX)" evidence="9">
    <location>
        <begin position="189"/>
        <end position="405"/>
    </location>
</feature>
<dbReference type="PANTHER" id="PTHR19277:SF125">
    <property type="entry name" value="B6"/>
    <property type="match status" value="1"/>
</dbReference>
<evidence type="ECO:0000256" key="4">
    <source>
        <dbReference type="ARBA" id="ARBA00022837"/>
    </source>
</evidence>
<dbReference type="Gene3D" id="2.10.25.10">
    <property type="entry name" value="Laminin"/>
    <property type="match status" value="1"/>
</dbReference>
<dbReference type="InterPro" id="IPR001759">
    <property type="entry name" value="PTX_dom"/>
</dbReference>
<reference evidence="10" key="1">
    <citation type="submission" date="2022-11" db="UniProtKB">
        <authorList>
            <consortium name="EnsemblMetazoa"/>
        </authorList>
    </citation>
    <scope>IDENTIFICATION</scope>
</reference>
<evidence type="ECO:0000256" key="1">
    <source>
        <dbReference type="ARBA" id="ARBA00001913"/>
    </source>
</evidence>
<proteinExistence type="inferred from homology"/>
<keyword evidence="7" id="KW-0245">EGF-like domain</keyword>
<dbReference type="SMART" id="SM00181">
    <property type="entry name" value="EGF"/>
    <property type="match status" value="1"/>
</dbReference>
<dbReference type="SMART" id="SM00159">
    <property type="entry name" value="PTX"/>
    <property type="match status" value="1"/>
</dbReference>
<dbReference type="AlphaFoldDB" id="A0A913Y6Q3"/>
<dbReference type="SUPFAM" id="SSF49899">
    <property type="entry name" value="Concanavalin A-like lectins/glucanases"/>
    <property type="match status" value="1"/>
</dbReference>
<evidence type="ECO:0000256" key="7">
    <source>
        <dbReference type="PROSITE-ProRule" id="PRU00076"/>
    </source>
</evidence>
<dbReference type="GO" id="GO:0046872">
    <property type="term" value="F:metal ion binding"/>
    <property type="evidence" value="ECO:0007669"/>
    <property type="project" value="UniProtKB-KW"/>
</dbReference>
<dbReference type="PROSITE" id="PS00022">
    <property type="entry name" value="EGF_1"/>
    <property type="match status" value="1"/>
</dbReference>
<keyword evidence="6" id="KW-0325">Glycoprotein</keyword>
<dbReference type="KEGG" id="epa:110253434"/>
<comment type="similarity">
    <text evidence="2">Belongs to the EGF domain peptide family.</text>
</comment>
<dbReference type="Pfam" id="PF00024">
    <property type="entry name" value="PAN_1"/>
    <property type="match status" value="1"/>
</dbReference>
<evidence type="ECO:0000313" key="10">
    <source>
        <dbReference type="EnsemblMetazoa" id="XP_020916008.1"/>
    </source>
</evidence>
<evidence type="ECO:0000256" key="2">
    <source>
        <dbReference type="ARBA" id="ARBA00006373"/>
    </source>
</evidence>
<dbReference type="InterPro" id="IPR000742">
    <property type="entry name" value="EGF"/>
</dbReference>